<dbReference type="EC" id="1.4.3.13" evidence="1"/>
<feature type="signal peptide" evidence="3">
    <location>
        <begin position="1"/>
        <end position="23"/>
    </location>
</feature>
<keyword evidence="1" id="KW-0479">Metal-binding</keyword>
<proteinExistence type="inferred from homology"/>
<keyword evidence="1" id="KW-0964">Secreted</keyword>
<reference evidence="4 5" key="1">
    <citation type="submission" date="2019-01" db="EMBL/GenBank/DDBJ databases">
        <title>Draft Genome and Complete Hox-Cluster Characterization of the Sterlet Sturgeon (Acipenser ruthenus).</title>
        <authorList>
            <person name="Wei Q."/>
        </authorList>
    </citation>
    <scope>NUCLEOTIDE SEQUENCE [LARGE SCALE GENOMIC DNA]</scope>
    <source>
        <strain evidence="4">WHYD16114868_AA</strain>
        <tissue evidence="4">Blood</tissue>
    </source>
</reference>
<dbReference type="EMBL" id="SCEB01000869">
    <property type="protein sequence ID" value="RXM97963.1"/>
    <property type="molecule type" value="Genomic_DNA"/>
</dbReference>
<dbReference type="GO" id="GO:0005507">
    <property type="term" value="F:copper ion binding"/>
    <property type="evidence" value="ECO:0007669"/>
    <property type="project" value="UniProtKB-UniRule"/>
</dbReference>
<comment type="caution">
    <text evidence="4">The sequence shown here is derived from an EMBL/GenBank/DDBJ whole genome shotgun (WGS) entry which is preliminary data.</text>
</comment>
<dbReference type="AlphaFoldDB" id="A0A662YPS5"/>
<dbReference type="InterPro" id="IPR018887">
    <property type="entry name" value="MYDGF"/>
</dbReference>
<keyword evidence="1" id="KW-0801">TPQ</keyword>
<comment type="catalytic activity">
    <reaction evidence="1">
        <text>L-lysyl-[protein] + O2 + H2O = (S)-2-amino-6-oxohexanoyl-[protein] + H2O2 + NH4(+)</text>
        <dbReference type="Rhea" id="RHEA:24544"/>
        <dbReference type="Rhea" id="RHEA-COMP:9752"/>
        <dbReference type="Rhea" id="RHEA-COMP:12448"/>
        <dbReference type="ChEBI" id="CHEBI:15377"/>
        <dbReference type="ChEBI" id="CHEBI:15379"/>
        <dbReference type="ChEBI" id="CHEBI:16240"/>
        <dbReference type="ChEBI" id="CHEBI:28938"/>
        <dbReference type="ChEBI" id="CHEBI:29969"/>
        <dbReference type="ChEBI" id="CHEBI:131803"/>
        <dbReference type="EC" id="1.4.3.13"/>
    </reaction>
</comment>
<feature type="compositionally biased region" description="Low complexity" evidence="2">
    <location>
        <begin position="236"/>
        <end position="248"/>
    </location>
</feature>
<evidence type="ECO:0000313" key="5">
    <source>
        <dbReference type="Proteomes" id="UP000289886"/>
    </source>
</evidence>
<organism evidence="4 5">
    <name type="scientific">Acipenser ruthenus</name>
    <name type="common">Sterlet sturgeon</name>
    <dbReference type="NCBI Taxonomy" id="7906"/>
    <lineage>
        <taxon>Eukaryota</taxon>
        <taxon>Metazoa</taxon>
        <taxon>Chordata</taxon>
        <taxon>Craniata</taxon>
        <taxon>Vertebrata</taxon>
        <taxon>Euteleostomi</taxon>
        <taxon>Actinopterygii</taxon>
        <taxon>Chondrostei</taxon>
        <taxon>Acipenseriformes</taxon>
        <taxon>Acipenseridae</taxon>
        <taxon>Acipenser</taxon>
    </lineage>
</organism>
<feature type="chain" id="PRO_5024905534" description="Lysyl oxidase homolog" evidence="3">
    <location>
        <begin position="24"/>
        <end position="663"/>
    </location>
</feature>
<evidence type="ECO:0000313" key="4">
    <source>
        <dbReference type="EMBL" id="RXM97963.1"/>
    </source>
</evidence>
<accession>A0A662YPS5</accession>
<dbReference type="Pfam" id="PF10572">
    <property type="entry name" value="UPF0556"/>
    <property type="match status" value="1"/>
</dbReference>
<dbReference type="Pfam" id="PF01186">
    <property type="entry name" value="Lysyl_oxidase"/>
    <property type="match status" value="2"/>
</dbReference>
<gene>
    <name evidence="4" type="ORF">EOD39_13750</name>
</gene>
<dbReference type="Proteomes" id="UP000289886">
    <property type="component" value="Unassembled WGS sequence"/>
</dbReference>
<feature type="compositionally biased region" description="Low complexity" evidence="2">
    <location>
        <begin position="141"/>
        <end position="165"/>
    </location>
</feature>
<dbReference type="PRINTS" id="PR00074">
    <property type="entry name" value="LYSYLOXIDASE"/>
</dbReference>
<protein>
    <recommendedName>
        <fullName evidence="1">Lysyl oxidase homolog</fullName>
        <ecNumber evidence="1">1.4.3.13</ecNumber>
    </recommendedName>
</protein>
<keyword evidence="1" id="KW-0186">Copper</keyword>
<feature type="region of interest" description="Disordered" evidence="2">
    <location>
        <begin position="78"/>
        <end position="353"/>
    </location>
</feature>
<feature type="compositionally biased region" description="Polar residues" evidence="2">
    <location>
        <begin position="167"/>
        <end position="178"/>
    </location>
</feature>
<keyword evidence="1" id="KW-0886">LTQ</keyword>
<dbReference type="InterPro" id="IPR001695">
    <property type="entry name" value="Lysyl_oxidase"/>
</dbReference>
<comment type="cofactor">
    <cofactor evidence="1">
        <name>Cu cation</name>
        <dbReference type="ChEBI" id="CHEBI:23378"/>
    </cofactor>
</comment>
<comment type="similarity">
    <text evidence="1">Belongs to the lysyl oxidase family.</text>
</comment>
<evidence type="ECO:0000256" key="1">
    <source>
        <dbReference type="RuleBase" id="RU367046"/>
    </source>
</evidence>
<dbReference type="GO" id="GO:0004720">
    <property type="term" value="F:protein-lysine 6-oxidase activity"/>
    <property type="evidence" value="ECO:0007669"/>
    <property type="project" value="UniProtKB-UniRule"/>
</dbReference>
<evidence type="ECO:0000256" key="2">
    <source>
        <dbReference type="SAM" id="MobiDB-lite"/>
    </source>
</evidence>
<keyword evidence="3" id="KW-0732">Signal</keyword>
<feature type="compositionally biased region" description="Polar residues" evidence="2">
    <location>
        <begin position="316"/>
        <end position="325"/>
    </location>
</feature>
<dbReference type="GO" id="GO:0005615">
    <property type="term" value="C:extracellular space"/>
    <property type="evidence" value="ECO:0007669"/>
    <property type="project" value="UniProtKB-UniRule"/>
</dbReference>
<comment type="subcellular location">
    <subcellularLocation>
        <location evidence="1">Secreted</location>
        <location evidence="1">Extracellular space</location>
    </subcellularLocation>
</comment>
<dbReference type="PANTHER" id="PTHR45817">
    <property type="entry name" value="LYSYL OXIDASE-LIKE-RELATED"/>
    <property type="match status" value="1"/>
</dbReference>
<dbReference type="InterPro" id="IPR050912">
    <property type="entry name" value="LOX-like_protein"/>
</dbReference>
<sequence length="663" mass="71977">MVMVKFTVLFFYLLHGGFNFIAGQQQPQRGRLRTGVPWRQKIQWENNGQMYSLLSTGSEYHPPAVSADRRTGSHSVLLSTNREGSSRRAAGASFDVDNGPRAPVLSLSDPGPAQQRTPSPGSTMLEADSRAYMTVNRGSGARRSPQSGASPSSSARSAGSPGARRFQSGSSSGGNNVTAAGVLPEFSGSGAPRGGRNPSRGDVSVAGAGVPGRNSGPPSAVWPAPVSSNTNDGRYVQSQHQQESRVQQGRTSAGSDSRWGQSVDTVTITDDDAMRNLSPTTSMAGSNADRRDVAVSESDDEPQAVGGMAGDDPQNPYKNSRNTVFYNVYPSPSGAGRTRMTARTRRPPGTGFGTRYFQNGLPDLIPDAYYIQAGTYIHRVQMYALRCAAEENCLARHYHSMDAFSNYDLLEVSSGRRMAEGHKASFCLEDTSCDPGFRRRYACTAHTQGLGPGCYDTYNANIDCQWIDITDVQPGNYILKVTVNPNFQVQESDFSNNIVRCDISYSGTYVSTRNCRVSSCAEEVTTKWKCGFLPTHYLKTPHPTSPILGEYSCSFTYASQGGTNEQWQMSVGLSEDDRLFSCSVWRPQGKSYLFFTQFKAEVTGAKIEYGSAFSQAAVGGNKDVALKAEEYTVGESTVTHNEGKFRAELSKLTIIARTRHDEL</sequence>
<feature type="compositionally biased region" description="Polar residues" evidence="2">
    <location>
        <begin position="249"/>
        <end position="268"/>
    </location>
</feature>
<feature type="compositionally biased region" description="Low complexity" evidence="2">
    <location>
        <begin position="215"/>
        <end position="228"/>
    </location>
</feature>
<comment type="function">
    <text evidence="1">Mediates the post-translational oxidative deamination of lysine residues on target proteins leading to the formation of deaminated lysine (allysine).</text>
</comment>
<dbReference type="PANTHER" id="PTHR45817:SF10">
    <property type="entry name" value="LYSYL OXIDASE HOMOLOG"/>
    <property type="match status" value="1"/>
</dbReference>
<name>A0A662YPS5_ACIRT</name>
<evidence type="ECO:0000256" key="3">
    <source>
        <dbReference type="SAM" id="SignalP"/>
    </source>
</evidence>
<dbReference type="GO" id="GO:0030199">
    <property type="term" value="P:collagen fibril organization"/>
    <property type="evidence" value="ECO:0007669"/>
    <property type="project" value="TreeGrafter"/>
</dbReference>
<comment type="PTM">
    <text evidence="1">The lysine tyrosylquinone cross-link (LTQ) is generated by condensation of the epsilon-amino group of a lysine with a topaquinone produced by oxidation of tyrosine.</text>
</comment>
<keyword evidence="1" id="KW-0560">Oxidoreductase</keyword>
<keyword evidence="5" id="KW-1185">Reference proteome</keyword>